<gene>
    <name evidence="3" type="ORF">EOD40_15195</name>
</gene>
<accession>A0A437KMZ8</accession>
<evidence type="ECO:0000313" key="3">
    <source>
        <dbReference type="EMBL" id="RVT72756.1"/>
    </source>
</evidence>
<dbReference type="AlphaFoldDB" id="A0A437KMZ8"/>
<feature type="transmembrane region" description="Helical" evidence="2">
    <location>
        <begin position="63"/>
        <end position="84"/>
    </location>
</feature>
<sequence length="295" mass="34211">MTLVDLIKDCLDTTKERLKTPISGAFLWSFLIFNWRPVFLLLFSNETIENKIIVINHEYCTFWALFFPVLFAILYTILVPKLMLEIDKDLAETKKSRIDKIYESRSHTMEKKIKIAEQDYTLKNALSGNKKIDELLGQIDSMKTSNEVIKQADELRIVDLSSKLKEANDLNAQLNEDIAKLQTRIQSSFEDRQNFVDLSEDIEAGLYNLNPDLHSKIVDLSRLLTFEDYQLMRAVKVDTNGFISFDYNSVIDSLSLNRLIDCEILINTKVKNRNILKFSENGKILYKIINGKHEN</sequence>
<dbReference type="RefSeq" id="WP_128196977.1">
    <property type="nucleotide sequence ID" value="NZ_SACJ01000012.1"/>
</dbReference>
<keyword evidence="1" id="KW-0175">Coiled coil</keyword>
<reference evidence="3 4" key="1">
    <citation type="submission" date="2019-01" db="EMBL/GenBank/DDBJ databases">
        <authorList>
            <person name="Chen W.-M."/>
        </authorList>
    </citation>
    <scope>NUCLEOTIDE SEQUENCE [LARGE SCALE GENOMIC DNA]</scope>
    <source>
        <strain evidence="3 4">BBQ-12</strain>
    </source>
</reference>
<proteinExistence type="predicted"/>
<name>A0A437KMZ8_9FLAO</name>
<feature type="transmembrane region" description="Helical" evidence="2">
    <location>
        <begin position="25"/>
        <end position="43"/>
    </location>
</feature>
<keyword evidence="2" id="KW-1133">Transmembrane helix</keyword>
<comment type="caution">
    <text evidence="3">The sequence shown here is derived from an EMBL/GenBank/DDBJ whole genome shotgun (WGS) entry which is preliminary data.</text>
</comment>
<keyword evidence="2" id="KW-0812">Transmembrane</keyword>
<dbReference type="EMBL" id="SACJ01000012">
    <property type="protein sequence ID" value="RVT72756.1"/>
    <property type="molecule type" value="Genomic_DNA"/>
</dbReference>
<dbReference type="OrthoDB" id="1443905at2"/>
<evidence type="ECO:0000313" key="4">
    <source>
        <dbReference type="Proteomes" id="UP000285211"/>
    </source>
</evidence>
<keyword evidence="4" id="KW-1185">Reference proteome</keyword>
<dbReference type="Proteomes" id="UP000285211">
    <property type="component" value="Unassembled WGS sequence"/>
</dbReference>
<evidence type="ECO:0000256" key="1">
    <source>
        <dbReference type="SAM" id="Coils"/>
    </source>
</evidence>
<keyword evidence="2" id="KW-0472">Membrane</keyword>
<feature type="coiled-coil region" evidence="1">
    <location>
        <begin position="157"/>
        <end position="191"/>
    </location>
</feature>
<organism evidence="3 4">
    <name type="scientific">Flavobacterium sufflavum</name>
    <dbReference type="NCBI Taxonomy" id="1921138"/>
    <lineage>
        <taxon>Bacteria</taxon>
        <taxon>Pseudomonadati</taxon>
        <taxon>Bacteroidota</taxon>
        <taxon>Flavobacteriia</taxon>
        <taxon>Flavobacteriales</taxon>
        <taxon>Flavobacteriaceae</taxon>
        <taxon>Flavobacterium</taxon>
    </lineage>
</organism>
<evidence type="ECO:0000256" key="2">
    <source>
        <dbReference type="SAM" id="Phobius"/>
    </source>
</evidence>
<protein>
    <submittedName>
        <fullName evidence="3">Uncharacterized protein</fullName>
    </submittedName>
</protein>